<dbReference type="InterPro" id="IPR001943">
    <property type="entry name" value="UVR_dom"/>
</dbReference>
<dbReference type="GO" id="GO:1990170">
    <property type="term" value="P:stress response to cadmium ion"/>
    <property type="evidence" value="ECO:0007669"/>
    <property type="project" value="TreeGrafter"/>
</dbReference>
<sequence length="174" mass="19703">MLCDICNKNVATVHLTEIIDDQMAELHLCENCARQKSMEMEQQFGLADLLAGLSNFGEQVEPQVTMKQKCNLCGMTYENFKKIGRLGCSECYKSFESYLKPLVKKIHGSIQHIGKAPGKRKPLAAVKTPKQKEKVVSLEELKKQLQSAVQNEEFEEAAKIRDKIRELEKSGENK</sequence>
<dbReference type="PANTHER" id="PTHR38430:SF1">
    <property type="entry name" value="PROTEIN-ARGININE KINASE ACTIVATOR PROTEIN"/>
    <property type="match status" value="1"/>
</dbReference>
<evidence type="ECO:0000259" key="3">
    <source>
        <dbReference type="PROSITE" id="PS50151"/>
    </source>
</evidence>
<proteinExistence type="predicted"/>
<organism evidence="4 5">
    <name type="scientific">Candidatus Ghiorseimicrobium undicola</name>
    <dbReference type="NCBI Taxonomy" id="1974746"/>
    <lineage>
        <taxon>Bacteria</taxon>
        <taxon>Pseudomonadati</taxon>
        <taxon>Candidatus Omnitrophota</taxon>
        <taxon>Candidatus Ghiorseimicrobium</taxon>
    </lineage>
</organism>
<dbReference type="GO" id="GO:0009432">
    <property type="term" value="P:SOS response"/>
    <property type="evidence" value="ECO:0007669"/>
    <property type="project" value="UniProtKB-KW"/>
</dbReference>
<dbReference type="Gene3D" id="4.10.860.10">
    <property type="entry name" value="UVR domain"/>
    <property type="match status" value="1"/>
</dbReference>
<dbReference type="GO" id="GO:1990169">
    <property type="term" value="P:stress response to copper ion"/>
    <property type="evidence" value="ECO:0007669"/>
    <property type="project" value="TreeGrafter"/>
</dbReference>
<dbReference type="Pfam" id="PF02151">
    <property type="entry name" value="UVR"/>
    <property type="match status" value="1"/>
</dbReference>
<dbReference type="PROSITE" id="PS50151">
    <property type="entry name" value="UVR"/>
    <property type="match status" value="1"/>
</dbReference>
<dbReference type="Proteomes" id="UP000229641">
    <property type="component" value="Unassembled WGS sequence"/>
</dbReference>
<evidence type="ECO:0000313" key="5">
    <source>
        <dbReference type="Proteomes" id="UP000229641"/>
    </source>
</evidence>
<name>A0A2H0LW19_9BACT</name>
<keyword evidence="1" id="KW-0227">DNA damage</keyword>
<dbReference type="GO" id="GO:0046870">
    <property type="term" value="F:cadmium ion binding"/>
    <property type="evidence" value="ECO:0007669"/>
    <property type="project" value="TreeGrafter"/>
</dbReference>
<gene>
    <name evidence="4" type="ORF">COV72_07540</name>
</gene>
<dbReference type="SUPFAM" id="SSF46600">
    <property type="entry name" value="C-terminal UvrC-binding domain of UvrB"/>
    <property type="match status" value="1"/>
</dbReference>
<feature type="domain" description="UVR" evidence="3">
    <location>
        <begin position="135"/>
        <end position="170"/>
    </location>
</feature>
<evidence type="ECO:0000313" key="4">
    <source>
        <dbReference type="EMBL" id="PIQ88581.1"/>
    </source>
</evidence>
<dbReference type="PIRSF" id="PIRSF015034">
    <property type="entry name" value="YacH"/>
    <property type="match status" value="1"/>
</dbReference>
<accession>A0A2H0LW19</accession>
<evidence type="ECO:0000256" key="2">
    <source>
        <dbReference type="SAM" id="Coils"/>
    </source>
</evidence>
<evidence type="ECO:0000256" key="1">
    <source>
        <dbReference type="ARBA" id="ARBA00023236"/>
    </source>
</evidence>
<keyword evidence="2" id="KW-0175">Coiled coil</keyword>
<dbReference type="PANTHER" id="PTHR38430">
    <property type="entry name" value="PROTEIN-ARGININE KINASE ACTIVATOR PROTEIN"/>
    <property type="match status" value="1"/>
</dbReference>
<dbReference type="AlphaFoldDB" id="A0A2H0LW19"/>
<dbReference type="GO" id="GO:0005507">
    <property type="term" value="F:copper ion binding"/>
    <property type="evidence" value="ECO:0007669"/>
    <property type="project" value="TreeGrafter"/>
</dbReference>
<dbReference type="EMBL" id="PCWA01000096">
    <property type="protein sequence ID" value="PIQ88581.1"/>
    <property type="molecule type" value="Genomic_DNA"/>
</dbReference>
<dbReference type="InterPro" id="IPR036876">
    <property type="entry name" value="UVR_dom_sf"/>
</dbReference>
<protein>
    <recommendedName>
        <fullName evidence="3">UVR domain-containing protein</fullName>
    </recommendedName>
</protein>
<feature type="coiled-coil region" evidence="2">
    <location>
        <begin position="135"/>
        <end position="170"/>
    </location>
</feature>
<dbReference type="InterPro" id="IPR025542">
    <property type="entry name" value="YacH"/>
</dbReference>
<reference evidence="4 5" key="1">
    <citation type="submission" date="2017-09" db="EMBL/GenBank/DDBJ databases">
        <title>Depth-based differentiation of microbial function through sediment-hosted aquifers and enrichment of novel symbionts in the deep terrestrial subsurface.</title>
        <authorList>
            <person name="Probst A.J."/>
            <person name="Ladd B."/>
            <person name="Jarett J.K."/>
            <person name="Geller-Mcgrath D.E."/>
            <person name="Sieber C.M."/>
            <person name="Emerson J.B."/>
            <person name="Anantharaman K."/>
            <person name="Thomas B.C."/>
            <person name="Malmstrom R."/>
            <person name="Stieglmeier M."/>
            <person name="Klingl A."/>
            <person name="Woyke T."/>
            <person name="Ryan C.M."/>
            <person name="Banfield J.F."/>
        </authorList>
    </citation>
    <scope>NUCLEOTIDE SEQUENCE [LARGE SCALE GENOMIC DNA]</scope>
    <source>
        <strain evidence="4">CG11_big_fil_rev_8_21_14_0_20_42_13</strain>
    </source>
</reference>
<comment type="caution">
    <text evidence="4">The sequence shown here is derived from an EMBL/GenBank/DDBJ whole genome shotgun (WGS) entry which is preliminary data.</text>
</comment>
<keyword evidence="1" id="KW-0742">SOS response</keyword>
<dbReference type="GO" id="GO:0050897">
    <property type="term" value="F:cobalt ion binding"/>
    <property type="evidence" value="ECO:0007669"/>
    <property type="project" value="TreeGrafter"/>
</dbReference>
<dbReference type="GO" id="GO:0008270">
    <property type="term" value="F:zinc ion binding"/>
    <property type="evidence" value="ECO:0007669"/>
    <property type="project" value="TreeGrafter"/>
</dbReference>